<dbReference type="AlphaFoldDB" id="A0A7U3UXZ4"/>
<dbReference type="InterPro" id="IPR000674">
    <property type="entry name" value="Ald_Oxase/Xan_DH_a/b"/>
</dbReference>
<reference evidence="3 4" key="2">
    <citation type="journal article" date="2011" name="J. Antibiot.">
        <title>Furaquinocins I and J: novel polyketide isoprenoid hybrid compounds from Streptomyces reveromyceticus SN-593.</title>
        <authorList>
            <person name="Panthee S."/>
            <person name="Takahashi S."/>
            <person name="Takagi H."/>
            <person name="Nogawa T."/>
            <person name="Oowada E."/>
            <person name="Uramoto M."/>
            <person name="Osada H."/>
        </authorList>
    </citation>
    <scope>NUCLEOTIDE SEQUENCE [LARGE SCALE GENOMIC DNA]</scope>
    <source>
        <strain evidence="3 4">SN-593</strain>
    </source>
</reference>
<dbReference type="InterPro" id="IPR016208">
    <property type="entry name" value="Ald_Oxase/xanthine_DH-like"/>
</dbReference>
<feature type="region of interest" description="Disordered" evidence="1">
    <location>
        <begin position="1"/>
        <end position="75"/>
    </location>
</feature>
<evidence type="ECO:0000259" key="2">
    <source>
        <dbReference type="SMART" id="SM01008"/>
    </source>
</evidence>
<sequence>MTMAEPSPVPGGSGGDGRPPAAGMPQTAAGMPRTAAGAPRTTVRPPRAAAVPGRAPTSLTQGAAGAGGGVGASTLRPDGVLKVTGEFAYSSDLWHEDMLWGHTLRSTVAHARILAVHTGEALATPGVHAVLTYDDLPTEVRTYGLEIRDTPVLAHGKVRHHGEPVALVAADHPETARRAAARIRVEYEELPVVTDEASALGPDAVLVHEDREDHHSGHVPHPNVVHRQPVVRGDADAAAARADVVVRGEYVFGMQDQAFLGPESGLAVPAEDGGVDLYVATQWLHSDLRQIAPVLGLPESRVRMTLSGVGGAFGGREDLSMQIHGCLLALRTGRPVKMVYNRFESFFGHVHRHPARLSYEHGATRDGRLTHVRCRIVLDGGAYASSSPAVVGNAASLSVGPYVVDDVDLEALALYTNNPPCGAMRGFGAVQACFAYEAQMDKVAAELGLDPVEFRQRNAMRQGSVMPTGQRVDAPAPVAELLRRVKAMPMPPEQQWRTTEGADVRALPGGLSNTTHGEGVVRGVGYAVGIKNVGFSEGFDDYSTARVRIEVINGEPVATVHTAMAEVGQGGVTVHAQIARSELGVTQVTIQPADTRVGSAGSTSASRQTYMTGGAVKNTCEAVRERVLDIGRRRFGTHHPAWATAELLLEDGRVVTDGGEALALVADVLGDESVDLELEFRHRPTQAFDLRTGQGDGHVQYSFAAHRAVVEVDTELGLVKVVELACAQDVGKALNPLSVAGQIQGGTTQGLGIAVMEEIVVDPRTAKVRNPSFTDYLIPTILDTPTIPVDVLELADSNAPYGLRGVGEAPTLSSTPAVLAAIRQATGLELNRTPVRPEHLTGT</sequence>
<dbReference type="PANTHER" id="PTHR11908">
    <property type="entry name" value="XANTHINE DEHYDROGENASE"/>
    <property type="match status" value="1"/>
</dbReference>
<dbReference type="EMBL" id="AP018365">
    <property type="protein sequence ID" value="BBB00899.1"/>
    <property type="molecule type" value="Genomic_DNA"/>
</dbReference>
<reference evidence="3 4" key="4">
    <citation type="journal article" date="2020" name="Sci. Rep.">
        <title>beta-carboline chemical signals induce reveromycin production through a LuxR family regulator in Streptomyces sp. SN-593.</title>
        <authorList>
            <person name="Panthee S."/>
            <person name="Kito N."/>
            <person name="Hayashi T."/>
            <person name="Shimizu T."/>
            <person name="Ishikawa J."/>
            <person name="Hamamoto H."/>
            <person name="Osada H."/>
            <person name="Takahashi S."/>
        </authorList>
    </citation>
    <scope>NUCLEOTIDE SEQUENCE [LARGE SCALE GENOMIC DNA]</scope>
    <source>
        <strain evidence="3 4">SN-593</strain>
    </source>
</reference>
<dbReference type="InterPro" id="IPR008274">
    <property type="entry name" value="AldOxase/xan_DH_MoCoBD1"/>
</dbReference>
<feature type="compositionally biased region" description="Low complexity" evidence="1">
    <location>
        <begin position="32"/>
        <end position="57"/>
    </location>
</feature>
<dbReference type="Gene3D" id="3.90.1170.50">
    <property type="entry name" value="Aldehyde oxidase/xanthine dehydrogenase, a/b hammerhead"/>
    <property type="match status" value="1"/>
</dbReference>
<dbReference type="KEGG" id="arev:RVR_8091"/>
<keyword evidence="4" id="KW-1185">Reference proteome</keyword>
<dbReference type="Proteomes" id="UP000595703">
    <property type="component" value="Chromosome"/>
</dbReference>
<dbReference type="SUPFAM" id="SSF56003">
    <property type="entry name" value="Molybdenum cofactor-binding domain"/>
    <property type="match status" value="1"/>
</dbReference>
<name>A0A7U3UXZ4_9ACTN</name>
<gene>
    <name evidence="3" type="ORF">RVR_8091</name>
</gene>
<dbReference type="Pfam" id="PF02738">
    <property type="entry name" value="MoCoBD_1"/>
    <property type="match status" value="1"/>
</dbReference>
<dbReference type="InterPro" id="IPR017609">
    <property type="entry name" value="Xanthine_dehydrogenase_dsu"/>
</dbReference>
<evidence type="ECO:0000256" key="1">
    <source>
        <dbReference type="SAM" id="MobiDB-lite"/>
    </source>
</evidence>
<dbReference type="InterPro" id="IPR036856">
    <property type="entry name" value="Ald_Oxase/Xan_DH_a/b_sf"/>
</dbReference>
<evidence type="ECO:0000313" key="3">
    <source>
        <dbReference type="EMBL" id="BBB00899.1"/>
    </source>
</evidence>
<dbReference type="Gene3D" id="3.30.365.10">
    <property type="entry name" value="Aldehyde oxidase/xanthine dehydrogenase, molybdopterin binding domain"/>
    <property type="match status" value="4"/>
</dbReference>
<dbReference type="Pfam" id="PF01315">
    <property type="entry name" value="Ald_Xan_dh_C"/>
    <property type="match status" value="1"/>
</dbReference>
<proteinExistence type="predicted"/>
<protein>
    <submittedName>
        <fullName evidence="3">Putative xanthine dehydrogenase</fullName>
    </submittedName>
</protein>
<dbReference type="PANTHER" id="PTHR11908:SF157">
    <property type="entry name" value="XANTHINE DEHYDROGENASE SUBUNIT D-RELATED"/>
    <property type="match status" value="1"/>
</dbReference>
<dbReference type="InterPro" id="IPR037165">
    <property type="entry name" value="AldOxase/xan_DH_Mopterin-bd_sf"/>
</dbReference>
<dbReference type="SUPFAM" id="SSF54665">
    <property type="entry name" value="CO dehydrogenase molybdoprotein N-domain-like"/>
    <property type="match status" value="1"/>
</dbReference>
<dbReference type="SMART" id="SM01008">
    <property type="entry name" value="Ald_Xan_dh_C"/>
    <property type="match status" value="1"/>
</dbReference>
<evidence type="ECO:0000313" key="4">
    <source>
        <dbReference type="Proteomes" id="UP000595703"/>
    </source>
</evidence>
<feature type="domain" description="Aldehyde oxidase/xanthine dehydrogenase a/b hammerhead" evidence="2">
    <location>
        <begin position="84"/>
        <end position="191"/>
    </location>
</feature>
<dbReference type="InterPro" id="IPR046867">
    <property type="entry name" value="AldOxase/xan_DH_MoCoBD2"/>
</dbReference>
<dbReference type="GO" id="GO:0005506">
    <property type="term" value="F:iron ion binding"/>
    <property type="evidence" value="ECO:0007669"/>
    <property type="project" value="InterPro"/>
</dbReference>
<reference evidence="3 4" key="1">
    <citation type="journal article" date="2010" name="J. Bacteriol.">
        <title>Biochemical characterization of a novel indole prenyltransferase from Streptomyces sp. SN-593.</title>
        <authorList>
            <person name="Takahashi S."/>
            <person name="Takagi H."/>
            <person name="Toyoda A."/>
            <person name="Uramoto M."/>
            <person name="Nogawa T."/>
            <person name="Ueki M."/>
            <person name="Sakaki Y."/>
            <person name="Osada H."/>
        </authorList>
    </citation>
    <scope>NUCLEOTIDE SEQUENCE [LARGE SCALE GENOMIC DNA]</scope>
    <source>
        <strain evidence="3 4">SN-593</strain>
    </source>
</reference>
<dbReference type="GO" id="GO:0016491">
    <property type="term" value="F:oxidoreductase activity"/>
    <property type="evidence" value="ECO:0007669"/>
    <property type="project" value="InterPro"/>
</dbReference>
<accession>A0A7U3UXZ4</accession>
<dbReference type="Pfam" id="PF20256">
    <property type="entry name" value="MoCoBD_2"/>
    <property type="match status" value="1"/>
</dbReference>
<organism evidence="3 4">
    <name type="scientific">Actinacidiphila reveromycinica</name>
    <dbReference type="NCBI Taxonomy" id="659352"/>
    <lineage>
        <taxon>Bacteria</taxon>
        <taxon>Bacillati</taxon>
        <taxon>Actinomycetota</taxon>
        <taxon>Actinomycetes</taxon>
        <taxon>Kitasatosporales</taxon>
        <taxon>Streptomycetaceae</taxon>
        <taxon>Actinacidiphila</taxon>
    </lineage>
</organism>
<dbReference type="NCBIfam" id="TIGR03196">
    <property type="entry name" value="pucD"/>
    <property type="match status" value="1"/>
</dbReference>
<reference evidence="3 4" key="3">
    <citation type="journal article" date="2011" name="Nat. Chem. Biol.">
        <title>Reveromycin A biosynthesis uses RevG and RevJ for stereospecific spiroacetal formation.</title>
        <authorList>
            <person name="Takahashi S."/>
            <person name="Toyoda A."/>
            <person name="Sekiyama Y."/>
            <person name="Takagi H."/>
            <person name="Nogawa T."/>
            <person name="Uramoto M."/>
            <person name="Suzuki R."/>
            <person name="Koshino H."/>
            <person name="Kumano T."/>
            <person name="Panthee S."/>
            <person name="Dairi T."/>
            <person name="Ishikawa J."/>
            <person name="Ikeda H."/>
            <person name="Sakaki Y."/>
            <person name="Osada H."/>
        </authorList>
    </citation>
    <scope>NUCLEOTIDE SEQUENCE [LARGE SCALE GENOMIC DNA]</scope>
    <source>
        <strain evidence="3 4">SN-593</strain>
    </source>
</reference>